<evidence type="ECO:0000259" key="1">
    <source>
        <dbReference type="PROSITE" id="PS50144"/>
    </source>
</evidence>
<proteinExistence type="predicted"/>
<dbReference type="SUPFAM" id="SSF49599">
    <property type="entry name" value="TRAF domain-like"/>
    <property type="match status" value="2"/>
</dbReference>
<gene>
    <name evidence="2" type="ORF">MIMGU_mgv1a011697mg</name>
</gene>
<sequence>MKPTADNGLEVATMETREAPPAHFLTKIESFSSFGTCGIDKFESNEFTAGEYKWRLIIYCNENDSDYVSVNLAMADTSCLSANEEVNVVFSIFLLNQISGNYLSSTGRTRRFVGIKSEWGFAKFISRDFLLDSSNGYLVNDNCVFGAEVFVLTREAIVECVSLTSVRNWTISSFSKIRYIWHSKEFIAQGQKWRVVVYPRGDTNVVNRGVSIYLCYLGSERVLLSTDRVFTKTNCDWGWASFIEVATINDPKKGFIVDDSCRLHVEISCAKVV</sequence>
<dbReference type="PANTHER" id="PTHR46162:SF20">
    <property type="entry name" value="UBIQUITIN CARBOXYL-TERMINAL HYDROLASE 7-LIKE ISOFORM X1"/>
    <property type="match status" value="1"/>
</dbReference>
<keyword evidence="3" id="KW-1185">Reference proteome</keyword>
<dbReference type="CDD" id="cd00121">
    <property type="entry name" value="MATH"/>
    <property type="match status" value="2"/>
</dbReference>
<dbReference type="EMBL" id="KI631020">
    <property type="protein sequence ID" value="EYU30560.1"/>
    <property type="molecule type" value="Genomic_DNA"/>
</dbReference>
<dbReference type="eggNOG" id="KOG1987">
    <property type="taxonomic scope" value="Eukaryota"/>
</dbReference>
<accession>A0A022QVM3</accession>
<evidence type="ECO:0000313" key="3">
    <source>
        <dbReference type="Proteomes" id="UP000030748"/>
    </source>
</evidence>
<dbReference type="Proteomes" id="UP000030748">
    <property type="component" value="Unassembled WGS sequence"/>
</dbReference>
<dbReference type="AlphaFoldDB" id="A0A022QVM3"/>
<dbReference type="InterPro" id="IPR008974">
    <property type="entry name" value="TRAF-like"/>
</dbReference>
<dbReference type="InterPro" id="IPR002083">
    <property type="entry name" value="MATH/TRAF_dom"/>
</dbReference>
<dbReference type="Pfam" id="PF22486">
    <property type="entry name" value="MATH_2"/>
    <property type="match status" value="2"/>
</dbReference>
<organism evidence="2 3">
    <name type="scientific">Erythranthe guttata</name>
    <name type="common">Yellow monkey flower</name>
    <name type="synonym">Mimulus guttatus</name>
    <dbReference type="NCBI Taxonomy" id="4155"/>
    <lineage>
        <taxon>Eukaryota</taxon>
        <taxon>Viridiplantae</taxon>
        <taxon>Streptophyta</taxon>
        <taxon>Embryophyta</taxon>
        <taxon>Tracheophyta</taxon>
        <taxon>Spermatophyta</taxon>
        <taxon>Magnoliopsida</taxon>
        <taxon>eudicotyledons</taxon>
        <taxon>Gunneridae</taxon>
        <taxon>Pentapetalae</taxon>
        <taxon>asterids</taxon>
        <taxon>lamiids</taxon>
        <taxon>Lamiales</taxon>
        <taxon>Phrymaceae</taxon>
        <taxon>Erythranthe</taxon>
    </lineage>
</organism>
<dbReference type="PANTHER" id="PTHR46162">
    <property type="entry name" value="TRAF-LIKE FAMILY PROTEIN"/>
    <property type="match status" value="1"/>
</dbReference>
<dbReference type="Gene3D" id="2.60.210.10">
    <property type="entry name" value="Apoptosis, Tumor Necrosis Factor Receptor Associated Protein 2, Chain A"/>
    <property type="match status" value="3"/>
</dbReference>
<reference evidence="2 3" key="1">
    <citation type="journal article" date="2013" name="Proc. Natl. Acad. Sci. U.S.A.">
        <title>Fine-scale variation in meiotic recombination in Mimulus inferred from population shotgun sequencing.</title>
        <authorList>
            <person name="Hellsten U."/>
            <person name="Wright K.M."/>
            <person name="Jenkins J."/>
            <person name="Shu S."/>
            <person name="Yuan Y."/>
            <person name="Wessler S.R."/>
            <person name="Schmutz J."/>
            <person name="Willis J.H."/>
            <person name="Rokhsar D.S."/>
        </authorList>
    </citation>
    <scope>NUCLEOTIDE SEQUENCE [LARGE SCALE GENOMIC DNA]</scope>
    <source>
        <strain evidence="3">cv. DUN x IM62</strain>
    </source>
</reference>
<feature type="domain" description="MATH" evidence="1">
    <location>
        <begin position="21"/>
        <end position="149"/>
    </location>
</feature>
<dbReference type="SMART" id="SM00061">
    <property type="entry name" value="MATH"/>
    <property type="match status" value="2"/>
</dbReference>
<protein>
    <recommendedName>
        <fullName evidence="1">MATH domain-containing protein</fullName>
    </recommendedName>
</protein>
<dbReference type="PROSITE" id="PS50144">
    <property type="entry name" value="MATH"/>
    <property type="match status" value="2"/>
</dbReference>
<feature type="domain" description="MATH" evidence="1">
    <location>
        <begin position="164"/>
        <end position="267"/>
    </location>
</feature>
<name>A0A022QVM3_ERYGU</name>
<evidence type="ECO:0000313" key="2">
    <source>
        <dbReference type="EMBL" id="EYU30560.1"/>
    </source>
</evidence>